<dbReference type="Gene3D" id="3.40.109.10">
    <property type="entry name" value="NADH Oxidase"/>
    <property type="match status" value="1"/>
</dbReference>
<protein>
    <submittedName>
        <fullName evidence="4">Nitroreductase family protein</fullName>
    </submittedName>
</protein>
<evidence type="ECO:0000259" key="3">
    <source>
        <dbReference type="Pfam" id="PF14512"/>
    </source>
</evidence>
<dbReference type="RefSeq" id="WP_346041586.1">
    <property type="nucleotide sequence ID" value="NZ_BAAACP010000002.1"/>
</dbReference>
<keyword evidence="2" id="KW-0560">Oxidoreductase</keyword>
<proteinExistence type="inferred from homology"/>
<gene>
    <name evidence="4" type="ORF">GCM10008917_03990</name>
</gene>
<evidence type="ECO:0000256" key="1">
    <source>
        <dbReference type="ARBA" id="ARBA00007118"/>
    </source>
</evidence>
<dbReference type="Proteomes" id="UP001400965">
    <property type="component" value="Unassembled WGS sequence"/>
</dbReference>
<organism evidence="4 5">
    <name type="scientific">Paraclostridium tenue</name>
    <dbReference type="NCBI Taxonomy" id="1737"/>
    <lineage>
        <taxon>Bacteria</taxon>
        <taxon>Bacillati</taxon>
        <taxon>Bacillota</taxon>
        <taxon>Clostridia</taxon>
        <taxon>Peptostreptococcales</taxon>
        <taxon>Peptostreptococcaceae</taxon>
        <taxon>Paraclostridium</taxon>
    </lineage>
</organism>
<accession>A0ABN1LXM8</accession>
<dbReference type="PANTHER" id="PTHR43673">
    <property type="entry name" value="NAD(P)H NITROREDUCTASE YDGI-RELATED"/>
    <property type="match status" value="1"/>
</dbReference>
<sequence length="270" mass="31061">MNYKYLISNKRSVREFKNQEIKESDFKIMKEYIHNSKKLLPEIKIDIKVFSKDKVYQKLKKIAGYNGHMIEAPNYIIILSEVNKGYIENSGYIGENLILKARDLGIDSCWVTFEDSNCIKEKLEIVSDKDVTAIIALGYGEAVKSKSSNTDSYRLGVDKIVYLDEWGKDASIERLEERGLLDAFSFARMAPSTLNRQPWRFIIDGGMVILAVRKDEFANEYEGKIDVGIVMLYFGVIIDTTMFDLKWTLGNVNKDYKIPNDYEIVGHCNI</sequence>
<dbReference type="PANTHER" id="PTHR43673:SF10">
    <property type="entry name" value="NADH DEHYDROGENASE_NAD(P)H NITROREDUCTASE XCC3605-RELATED"/>
    <property type="match status" value="1"/>
</dbReference>
<reference evidence="4 5" key="1">
    <citation type="journal article" date="2019" name="Int. J. Syst. Evol. Microbiol.">
        <title>The Global Catalogue of Microorganisms (GCM) 10K type strain sequencing project: providing services to taxonomists for standard genome sequencing and annotation.</title>
        <authorList>
            <consortium name="The Broad Institute Genomics Platform"/>
            <consortium name="The Broad Institute Genome Sequencing Center for Infectious Disease"/>
            <person name="Wu L."/>
            <person name="Ma J."/>
        </authorList>
    </citation>
    <scope>NUCLEOTIDE SEQUENCE [LARGE SCALE GENOMIC DNA]</scope>
    <source>
        <strain evidence="4 5">JCM 6486</strain>
    </source>
</reference>
<dbReference type="CDD" id="cd02062">
    <property type="entry name" value="Nitro_FMN_reductase"/>
    <property type="match status" value="1"/>
</dbReference>
<comment type="similarity">
    <text evidence="1">Belongs to the nitroreductase family.</text>
</comment>
<evidence type="ECO:0000313" key="5">
    <source>
        <dbReference type="Proteomes" id="UP001400965"/>
    </source>
</evidence>
<name>A0ABN1LXM8_9FIRM</name>
<dbReference type="EMBL" id="BAAACP010000002">
    <property type="protein sequence ID" value="GAA0861677.1"/>
    <property type="molecule type" value="Genomic_DNA"/>
</dbReference>
<evidence type="ECO:0000256" key="2">
    <source>
        <dbReference type="ARBA" id="ARBA00023002"/>
    </source>
</evidence>
<dbReference type="Pfam" id="PF14512">
    <property type="entry name" value="TM1586_NiRdase"/>
    <property type="match status" value="1"/>
</dbReference>
<keyword evidence="5" id="KW-1185">Reference proteome</keyword>
<dbReference type="SUPFAM" id="SSF55469">
    <property type="entry name" value="FMN-dependent nitroreductase-like"/>
    <property type="match status" value="2"/>
</dbReference>
<feature type="domain" description="Putative nitroreductase TM1586" evidence="3">
    <location>
        <begin position="6"/>
        <end position="234"/>
    </location>
</feature>
<dbReference type="InterPro" id="IPR029478">
    <property type="entry name" value="TM1586_NiRdase"/>
</dbReference>
<dbReference type="Gene3D" id="3.40.109.30">
    <property type="entry name" value="putative nitroreductase (tm1586), domain 2"/>
    <property type="match status" value="1"/>
</dbReference>
<dbReference type="InterPro" id="IPR000415">
    <property type="entry name" value="Nitroreductase-like"/>
</dbReference>
<evidence type="ECO:0000313" key="4">
    <source>
        <dbReference type="EMBL" id="GAA0861677.1"/>
    </source>
</evidence>
<comment type="caution">
    <text evidence="4">The sequence shown here is derived from an EMBL/GenBank/DDBJ whole genome shotgun (WGS) entry which is preliminary data.</text>
</comment>